<dbReference type="Pfam" id="PF01370">
    <property type="entry name" value="Epimerase"/>
    <property type="match status" value="1"/>
</dbReference>
<name>A0ABT7Y9Y8_9BACT</name>
<evidence type="ECO:0000313" key="3">
    <source>
        <dbReference type="Proteomes" id="UP001171916"/>
    </source>
</evidence>
<dbReference type="SUPFAM" id="SSF51735">
    <property type="entry name" value="NAD(P)-binding Rossmann-fold domains"/>
    <property type="match status" value="1"/>
</dbReference>
<dbReference type="RefSeq" id="WP_289998901.1">
    <property type="nucleotide sequence ID" value="NZ_JAUEPH010000002.1"/>
</dbReference>
<feature type="domain" description="NAD-dependent epimerase/dehydratase" evidence="1">
    <location>
        <begin position="5"/>
        <end position="220"/>
    </location>
</feature>
<dbReference type="InterPro" id="IPR036291">
    <property type="entry name" value="NAD(P)-bd_dom_sf"/>
</dbReference>
<comment type="caution">
    <text evidence="2">The sequence shown here is derived from an EMBL/GenBank/DDBJ whole genome shotgun (WGS) entry which is preliminary data.</text>
</comment>
<dbReference type="Proteomes" id="UP001171916">
    <property type="component" value="Unassembled WGS sequence"/>
</dbReference>
<proteinExistence type="predicted"/>
<reference evidence="2" key="1">
    <citation type="submission" date="2023-06" db="EMBL/GenBank/DDBJ databases">
        <title>Robiginitalea aurantiacus sp. nov. and Algoriphagus sediminis sp. nov., isolated from coastal sediment.</title>
        <authorList>
            <person name="Zhou Z.Y."/>
            <person name="An J."/>
            <person name="Jia Y.W."/>
            <person name="Du Z.J."/>
        </authorList>
    </citation>
    <scope>NUCLEOTIDE SEQUENCE</scope>
    <source>
        <strain evidence="2">C2-7</strain>
    </source>
</reference>
<evidence type="ECO:0000313" key="2">
    <source>
        <dbReference type="EMBL" id="MDN3203337.1"/>
    </source>
</evidence>
<evidence type="ECO:0000259" key="1">
    <source>
        <dbReference type="Pfam" id="PF01370"/>
    </source>
</evidence>
<dbReference type="Gene3D" id="3.40.50.720">
    <property type="entry name" value="NAD(P)-binding Rossmann-like Domain"/>
    <property type="match status" value="1"/>
</dbReference>
<gene>
    <name evidence="2" type="ORF">QVH07_04225</name>
</gene>
<organism evidence="2 3">
    <name type="scientific">Algoriphagus sediminis</name>
    <dbReference type="NCBI Taxonomy" id="3057113"/>
    <lineage>
        <taxon>Bacteria</taxon>
        <taxon>Pseudomonadati</taxon>
        <taxon>Bacteroidota</taxon>
        <taxon>Cytophagia</taxon>
        <taxon>Cytophagales</taxon>
        <taxon>Cyclobacteriaceae</taxon>
        <taxon>Algoriphagus</taxon>
    </lineage>
</organism>
<sequence length="309" mass="34861">MKTYTILGANGNIAKSVSKHLAGTENRIRQFSRNPKKTNPNDELLSGDLLNPKDVKKATDGSDVVFLLAGLQYSTKVWKDQWPKVMKNTIDACEVSNSKLVFFDNMYALDPEHIGHITEETPFGAKGPKGKVRQEILEMLWKAIDEKRVTALVARAADFYGPDAQNSIPNEMIFNKIQTGKNPQWLYSGDRAHSFTYIPDAGYATAFLSQQDDSWNQTWNLPTCEDFPSASQLVDEVNKLLGSNKKLTVLPALGVNILGLFVPILKEMKENRYQLDQDYRFYSGKIAKKYNLHPTPLEIGLKRSLNLME</sequence>
<accession>A0ABT7Y9Y8</accession>
<dbReference type="InterPro" id="IPR001509">
    <property type="entry name" value="Epimerase_deHydtase"/>
</dbReference>
<protein>
    <submittedName>
        <fullName evidence="2">NAD-dependent epimerase/dehydratase family protein</fullName>
    </submittedName>
</protein>
<dbReference type="EMBL" id="JAUEPH010000002">
    <property type="protein sequence ID" value="MDN3203337.1"/>
    <property type="molecule type" value="Genomic_DNA"/>
</dbReference>
<keyword evidence="3" id="KW-1185">Reference proteome</keyword>